<organism evidence="4 5">
    <name type="scientific">Hypsibius exemplaris</name>
    <name type="common">Freshwater tardigrade</name>
    <dbReference type="NCBI Taxonomy" id="2072580"/>
    <lineage>
        <taxon>Eukaryota</taxon>
        <taxon>Metazoa</taxon>
        <taxon>Ecdysozoa</taxon>
        <taxon>Tardigrada</taxon>
        <taxon>Eutardigrada</taxon>
        <taxon>Parachela</taxon>
        <taxon>Hypsibioidea</taxon>
        <taxon>Hypsibiidae</taxon>
        <taxon>Hypsibius</taxon>
    </lineage>
</organism>
<comment type="caution">
    <text evidence="4">The sequence shown here is derived from an EMBL/GenBank/DDBJ whole genome shotgun (WGS) entry which is preliminary data.</text>
</comment>
<protein>
    <recommendedName>
        <fullName evidence="3">Alpha-macroglobulin receptor-binding domain-containing protein</fullName>
    </recommendedName>
</protein>
<dbReference type="InterPro" id="IPR008930">
    <property type="entry name" value="Terpenoid_cyclase/PrenylTrfase"/>
</dbReference>
<keyword evidence="1" id="KW-0732">Signal</keyword>
<dbReference type="InterPro" id="IPR009048">
    <property type="entry name" value="A-macroglobulin_rcpt-bd"/>
</dbReference>
<evidence type="ECO:0000313" key="4">
    <source>
        <dbReference type="EMBL" id="OWA54782.1"/>
    </source>
</evidence>
<dbReference type="OrthoDB" id="9998011at2759"/>
<keyword evidence="5" id="KW-1185">Reference proteome</keyword>
<name>A0A9X6NJ30_HYPEX</name>
<dbReference type="PANTHER" id="PTHR11412:SF136">
    <property type="entry name" value="CD109 ANTIGEN"/>
    <property type="match status" value="1"/>
</dbReference>
<dbReference type="SUPFAM" id="SSF48239">
    <property type="entry name" value="Terpenoid cyclases/Protein prenyltransferases"/>
    <property type="match status" value="1"/>
</dbReference>
<dbReference type="InterPro" id="IPR050473">
    <property type="entry name" value="A2M/Complement_sys"/>
</dbReference>
<keyword evidence="2" id="KW-0882">Thioester bond</keyword>
<reference evidence="5" key="1">
    <citation type="submission" date="2017-01" db="EMBL/GenBank/DDBJ databases">
        <title>Comparative genomics of anhydrobiosis in the tardigrade Hypsibius dujardini.</title>
        <authorList>
            <person name="Yoshida Y."/>
            <person name="Koutsovoulos G."/>
            <person name="Laetsch D."/>
            <person name="Stevens L."/>
            <person name="Kumar S."/>
            <person name="Horikawa D."/>
            <person name="Ishino K."/>
            <person name="Komine S."/>
            <person name="Tomita M."/>
            <person name="Blaxter M."/>
            <person name="Arakawa K."/>
        </authorList>
    </citation>
    <scope>NUCLEOTIDE SEQUENCE [LARGE SCALE GENOMIC DNA]</scope>
    <source>
        <strain evidence="5">Z151</strain>
    </source>
</reference>
<dbReference type="AlphaFoldDB" id="A0A9X6NJ30"/>
<dbReference type="PANTHER" id="PTHR11412">
    <property type="entry name" value="MACROGLOBULIN / COMPLEMENT"/>
    <property type="match status" value="1"/>
</dbReference>
<dbReference type="EMBL" id="MTYJ01000457">
    <property type="protein sequence ID" value="OWA54782.1"/>
    <property type="molecule type" value="Genomic_DNA"/>
</dbReference>
<dbReference type="InterPro" id="IPR036595">
    <property type="entry name" value="A-macroglobulin_rcpt-bd_sf"/>
</dbReference>
<feature type="domain" description="Alpha-macroglobulin receptor-binding" evidence="3">
    <location>
        <begin position="184"/>
        <end position="273"/>
    </location>
</feature>
<dbReference type="Gene3D" id="2.60.40.690">
    <property type="entry name" value="Alpha-macroglobulin, receptor-binding domain"/>
    <property type="match status" value="1"/>
</dbReference>
<sequence length="276" mass="30461">MKSWGGPRSRTDRGGHFVCHPRVEELGRFGDTAPALRWLQSIKRDINGGFISTQDTVVALAALNKIAERGRASEQKLTATITYLPSNEKWEQEVNPTNALLYDPHAVPSGTSSIVVTAVGTGSASAQLSYFYNEVPTLQAIPTISKDKFKWNVTVQHDSTKTKILVVKISYAGNEPAGIKGELILTAEALTGYQFDDNIVHLLQGKSRLNVANVELEAKYSKLIIYFTKLGQEEKEFRLGLRTTNAGGRQKRSPRSVTICEYYECSTNAQTLMYGA</sequence>
<dbReference type="Gene3D" id="1.50.10.20">
    <property type="match status" value="1"/>
</dbReference>
<evidence type="ECO:0000256" key="1">
    <source>
        <dbReference type="ARBA" id="ARBA00022729"/>
    </source>
</evidence>
<dbReference type="Proteomes" id="UP000192578">
    <property type="component" value="Unassembled WGS sequence"/>
</dbReference>
<dbReference type="GO" id="GO:0005615">
    <property type="term" value="C:extracellular space"/>
    <property type="evidence" value="ECO:0007669"/>
    <property type="project" value="InterPro"/>
</dbReference>
<dbReference type="Pfam" id="PF07677">
    <property type="entry name" value="A2M_recep"/>
    <property type="match status" value="1"/>
</dbReference>
<dbReference type="SMART" id="SM01361">
    <property type="entry name" value="A2M_recep"/>
    <property type="match status" value="1"/>
</dbReference>
<proteinExistence type="predicted"/>
<evidence type="ECO:0000256" key="2">
    <source>
        <dbReference type="ARBA" id="ARBA00022966"/>
    </source>
</evidence>
<evidence type="ECO:0000259" key="3">
    <source>
        <dbReference type="SMART" id="SM01361"/>
    </source>
</evidence>
<dbReference type="SUPFAM" id="SSF49410">
    <property type="entry name" value="Alpha-macroglobulin receptor domain"/>
    <property type="match status" value="1"/>
</dbReference>
<accession>A0A9X6NJ30</accession>
<dbReference type="InterPro" id="IPR011626">
    <property type="entry name" value="Alpha-macroglobulin_TED"/>
</dbReference>
<gene>
    <name evidence="4" type="ORF">BV898_19176</name>
</gene>
<evidence type="ECO:0000313" key="5">
    <source>
        <dbReference type="Proteomes" id="UP000192578"/>
    </source>
</evidence>
<dbReference type="Pfam" id="PF07678">
    <property type="entry name" value="TED_complement"/>
    <property type="match status" value="1"/>
</dbReference>